<organism evidence="2 3">
    <name type="scientific">Leeuwenhoekiella parthenopeia</name>
    <dbReference type="NCBI Taxonomy" id="2890320"/>
    <lineage>
        <taxon>Bacteria</taxon>
        <taxon>Pseudomonadati</taxon>
        <taxon>Bacteroidota</taxon>
        <taxon>Flavobacteriia</taxon>
        <taxon>Flavobacteriales</taxon>
        <taxon>Flavobacteriaceae</taxon>
        <taxon>Leeuwenhoekiella</taxon>
    </lineage>
</organism>
<dbReference type="EMBL" id="JAJGMW010000053">
    <property type="protein sequence ID" value="MCC4214774.1"/>
    <property type="molecule type" value="Genomic_DNA"/>
</dbReference>
<proteinExistence type="predicted"/>
<name>A0ABS8GXP4_9FLAO</name>
<evidence type="ECO:0000313" key="3">
    <source>
        <dbReference type="Proteomes" id="UP001197770"/>
    </source>
</evidence>
<dbReference type="Proteomes" id="UP001197770">
    <property type="component" value="Unassembled WGS sequence"/>
</dbReference>
<evidence type="ECO:0000313" key="2">
    <source>
        <dbReference type="EMBL" id="MCC4214774.1"/>
    </source>
</evidence>
<evidence type="ECO:0000259" key="1">
    <source>
        <dbReference type="Pfam" id="PF18480"/>
    </source>
</evidence>
<protein>
    <submittedName>
        <fullName evidence="2">DUF5615 family PIN-like protein</fullName>
    </submittedName>
</protein>
<dbReference type="RefSeq" id="WP_350355227.1">
    <property type="nucleotide sequence ID" value="NZ_JAJGMW010000053.1"/>
</dbReference>
<keyword evidence="3" id="KW-1185">Reference proteome</keyword>
<comment type="caution">
    <text evidence="2">The sequence shown here is derived from an EMBL/GenBank/DDBJ whole genome shotgun (WGS) entry which is preliminary data.</text>
</comment>
<accession>A0ABS8GXP4</accession>
<sequence length="29" mass="3363">MGDAHTSDIEIWEYAKINNFVIVTFDADF</sequence>
<feature type="domain" description="DUF5615" evidence="1">
    <location>
        <begin position="2"/>
        <end position="29"/>
    </location>
</feature>
<dbReference type="InterPro" id="IPR041049">
    <property type="entry name" value="DUF5615"/>
</dbReference>
<dbReference type="Pfam" id="PF18480">
    <property type="entry name" value="DUF5615"/>
    <property type="match status" value="1"/>
</dbReference>
<gene>
    <name evidence="2" type="ORF">LLW17_18805</name>
</gene>
<reference evidence="2 3" key="1">
    <citation type="submission" date="2021-11" db="EMBL/GenBank/DDBJ databases">
        <title>Seasonal and diel survey of microbial diversity of the Tyrrhenian coast.</title>
        <authorList>
            <person name="Gattoni G."/>
            <person name="Corral P."/>
        </authorList>
    </citation>
    <scope>NUCLEOTIDE SEQUENCE [LARGE SCALE GENOMIC DNA]</scope>
    <source>
        <strain evidence="2 3">Mr9</strain>
    </source>
</reference>